<dbReference type="Gene3D" id="2.60.120.10">
    <property type="entry name" value="Jelly Rolls"/>
    <property type="match status" value="1"/>
</dbReference>
<evidence type="ECO:0000313" key="7">
    <source>
        <dbReference type="Proteomes" id="UP000614469"/>
    </source>
</evidence>
<dbReference type="InterPro" id="IPR014710">
    <property type="entry name" value="RmlC-like_jellyroll"/>
</dbReference>
<dbReference type="Proteomes" id="UP000614469">
    <property type="component" value="Unassembled WGS sequence"/>
</dbReference>
<evidence type="ECO:0000259" key="5">
    <source>
        <dbReference type="PROSITE" id="PS51063"/>
    </source>
</evidence>
<dbReference type="InterPro" id="IPR012318">
    <property type="entry name" value="HTH_CRP"/>
</dbReference>
<dbReference type="PROSITE" id="PS00889">
    <property type="entry name" value="CNMP_BINDING_2"/>
    <property type="match status" value="1"/>
</dbReference>
<evidence type="ECO:0000256" key="2">
    <source>
        <dbReference type="ARBA" id="ARBA00023125"/>
    </source>
</evidence>
<dbReference type="Pfam" id="PF00027">
    <property type="entry name" value="cNMP_binding"/>
    <property type="match status" value="1"/>
</dbReference>
<dbReference type="SMART" id="SM00419">
    <property type="entry name" value="HTH_CRP"/>
    <property type="match status" value="1"/>
</dbReference>
<evidence type="ECO:0000259" key="4">
    <source>
        <dbReference type="PROSITE" id="PS50042"/>
    </source>
</evidence>
<dbReference type="SUPFAM" id="SSF51206">
    <property type="entry name" value="cAMP-binding domain-like"/>
    <property type="match status" value="1"/>
</dbReference>
<dbReference type="InterPro" id="IPR050397">
    <property type="entry name" value="Env_Response_Regulators"/>
</dbReference>
<name>A0A8J6THH7_9CHLR</name>
<dbReference type="InterPro" id="IPR018488">
    <property type="entry name" value="cNMP-bd_CS"/>
</dbReference>
<dbReference type="Pfam" id="PF13545">
    <property type="entry name" value="HTH_Crp_2"/>
    <property type="match status" value="1"/>
</dbReference>
<dbReference type="CDD" id="cd00038">
    <property type="entry name" value="CAP_ED"/>
    <property type="match status" value="1"/>
</dbReference>
<organism evidence="6 7">
    <name type="scientific">Candidatus Desulfolinea nitratireducens</name>
    <dbReference type="NCBI Taxonomy" id="2841698"/>
    <lineage>
        <taxon>Bacteria</taxon>
        <taxon>Bacillati</taxon>
        <taxon>Chloroflexota</taxon>
        <taxon>Anaerolineae</taxon>
        <taxon>Anaerolineales</taxon>
        <taxon>Anaerolineales incertae sedis</taxon>
        <taxon>Candidatus Desulfolinea</taxon>
    </lineage>
</organism>
<comment type="caution">
    <text evidence="6">The sequence shown here is derived from an EMBL/GenBank/DDBJ whole genome shotgun (WGS) entry which is preliminary data.</text>
</comment>
<sequence length="234" mass="26087">MNTLKNDDTRNLLVDIKFFEGMTPEQLDWVAKRAHRRIFPAGTNVLTIEQPGEVVYIILQGTVKIHVEQDDGRDVILAILGAGDLLGEMSLIDSVGRSASAVTLENSLMLWMDKETFNTLLDKIFPVARNLVQILSARLRLSDELIQALASLDVNGRVARQLLAFADKYGQENPAGETRIPIRLTQGDIADLVGASRKRVNQTIALFKKQDLLEITSTGRITICNREILANYCR</sequence>
<dbReference type="AlphaFoldDB" id="A0A8J6THH7"/>
<evidence type="ECO:0000256" key="1">
    <source>
        <dbReference type="ARBA" id="ARBA00023015"/>
    </source>
</evidence>
<dbReference type="GO" id="GO:0003677">
    <property type="term" value="F:DNA binding"/>
    <property type="evidence" value="ECO:0007669"/>
    <property type="project" value="UniProtKB-KW"/>
</dbReference>
<dbReference type="PROSITE" id="PS51063">
    <property type="entry name" value="HTH_CRP_2"/>
    <property type="match status" value="1"/>
</dbReference>
<reference evidence="6 7" key="1">
    <citation type="submission" date="2020-08" db="EMBL/GenBank/DDBJ databases">
        <title>Bridging the membrane lipid divide: bacteria of the FCB group superphylum have the potential to synthesize archaeal ether lipids.</title>
        <authorList>
            <person name="Villanueva L."/>
            <person name="Von Meijenfeldt F.A.B."/>
            <person name="Westbye A.B."/>
            <person name="Yadav S."/>
            <person name="Hopmans E.C."/>
            <person name="Dutilh B.E."/>
            <person name="Sinninghe Damste J.S."/>
        </authorList>
    </citation>
    <scope>NUCLEOTIDE SEQUENCE [LARGE SCALE GENOMIC DNA]</scope>
    <source>
        <strain evidence="6">NIOZ-UU36</strain>
    </source>
</reference>
<dbReference type="Gene3D" id="1.10.10.10">
    <property type="entry name" value="Winged helix-like DNA-binding domain superfamily/Winged helix DNA-binding domain"/>
    <property type="match status" value="1"/>
</dbReference>
<proteinExistence type="predicted"/>
<feature type="domain" description="HTH crp-type" evidence="5">
    <location>
        <begin position="152"/>
        <end position="227"/>
    </location>
</feature>
<evidence type="ECO:0000256" key="3">
    <source>
        <dbReference type="ARBA" id="ARBA00023163"/>
    </source>
</evidence>
<dbReference type="InterPro" id="IPR036388">
    <property type="entry name" value="WH-like_DNA-bd_sf"/>
</dbReference>
<feature type="domain" description="Cyclic nucleotide-binding" evidence="4">
    <location>
        <begin position="18"/>
        <end position="138"/>
    </location>
</feature>
<dbReference type="InterPro" id="IPR018490">
    <property type="entry name" value="cNMP-bd_dom_sf"/>
</dbReference>
<dbReference type="GO" id="GO:0005829">
    <property type="term" value="C:cytosol"/>
    <property type="evidence" value="ECO:0007669"/>
    <property type="project" value="TreeGrafter"/>
</dbReference>
<dbReference type="InterPro" id="IPR000595">
    <property type="entry name" value="cNMP-bd_dom"/>
</dbReference>
<keyword evidence="2" id="KW-0238">DNA-binding</keyword>
<dbReference type="PANTHER" id="PTHR24567">
    <property type="entry name" value="CRP FAMILY TRANSCRIPTIONAL REGULATORY PROTEIN"/>
    <property type="match status" value="1"/>
</dbReference>
<evidence type="ECO:0000313" key="6">
    <source>
        <dbReference type="EMBL" id="MBC8333642.1"/>
    </source>
</evidence>
<dbReference type="SUPFAM" id="SSF46785">
    <property type="entry name" value="Winged helix' DNA-binding domain"/>
    <property type="match status" value="1"/>
</dbReference>
<dbReference type="PROSITE" id="PS50042">
    <property type="entry name" value="CNMP_BINDING_3"/>
    <property type="match status" value="1"/>
</dbReference>
<dbReference type="SMART" id="SM00100">
    <property type="entry name" value="cNMP"/>
    <property type="match status" value="1"/>
</dbReference>
<keyword evidence="3" id="KW-0804">Transcription</keyword>
<gene>
    <name evidence="6" type="ORF">H8E29_00090</name>
</gene>
<dbReference type="PANTHER" id="PTHR24567:SF74">
    <property type="entry name" value="HTH-TYPE TRANSCRIPTIONAL REGULATOR ARCR"/>
    <property type="match status" value="1"/>
</dbReference>
<keyword evidence="1" id="KW-0805">Transcription regulation</keyword>
<dbReference type="EMBL" id="JACNJN010000007">
    <property type="protein sequence ID" value="MBC8333642.1"/>
    <property type="molecule type" value="Genomic_DNA"/>
</dbReference>
<accession>A0A8J6THH7</accession>
<protein>
    <submittedName>
        <fullName evidence="6">Crp/Fnr family transcriptional regulator</fullName>
    </submittedName>
</protein>
<dbReference type="InterPro" id="IPR036390">
    <property type="entry name" value="WH_DNA-bd_sf"/>
</dbReference>
<dbReference type="GO" id="GO:0003700">
    <property type="term" value="F:DNA-binding transcription factor activity"/>
    <property type="evidence" value="ECO:0007669"/>
    <property type="project" value="TreeGrafter"/>
</dbReference>